<dbReference type="SUPFAM" id="SSF47986">
    <property type="entry name" value="DEATH domain"/>
    <property type="match status" value="1"/>
</dbReference>
<dbReference type="GO" id="GO:0045087">
    <property type="term" value="P:innate immune response"/>
    <property type="evidence" value="ECO:0007669"/>
    <property type="project" value="UniProtKB-KW"/>
</dbReference>
<dbReference type="InterPro" id="IPR051249">
    <property type="entry name" value="NLRP_Inflammasome"/>
</dbReference>
<feature type="region of interest" description="Disordered" evidence="6">
    <location>
        <begin position="1"/>
        <end position="47"/>
    </location>
</feature>
<keyword evidence="5" id="KW-0395">Inflammatory response</keyword>
<evidence type="ECO:0000256" key="5">
    <source>
        <dbReference type="ARBA" id="ARBA00023198"/>
    </source>
</evidence>
<dbReference type="GO" id="GO:0042981">
    <property type="term" value="P:regulation of apoptotic process"/>
    <property type="evidence" value="ECO:0007669"/>
    <property type="project" value="InterPro"/>
</dbReference>
<dbReference type="InterPro" id="IPR001315">
    <property type="entry name" value="CARD"/>
</dbReference>
<dbReference type="EMBL" id="SOYY01000126">
    <property type="protein sequence ID" value="KAA0701399.1"/>
    <property type="molecule type" value="Genomic_DNA"/>
</dbReference>
<evidence type="ECO:0000256" key="3">
    <source>
        <dbReference type="ARBA" id="ARBA00022588"/>
    </source>
</evidence>
<dbReference type="PROSITE" id="PS51830">
    <property type="entry name" value="FIIND"/>
    <property type="match status" value="1"/>
</dbReference>
<dbReference type="FunFam" id="1.10.533.10:FF:000013">
    <property type="entry name" value="Apoptosis-associated speck-like protein containing a CARD"/>
    <property type="match status" value="1"/>
</dbReference>
<keyword evidence="10" id="KW-1185">Reference proteome</keyword>
<dbReference type="GO" id="GO:0006954">
    <property type="term" value="P:inflammatory response"/>
    <property type="evidence" value="ECO:0007669"/>
    <property type="project" value="UniProtKB-KW"/>
</dbReference>
<dbReference type="Gene3D" id="3.40.50.300">
    <property type="entry name" value="P-loop containing nucleotide triphosphate hydrolases"/>
    <property type="match status" value="1"/>
</dbReference>
<evidence type="ECO:0000256" key="1">
    <source>
        <dbReference type="ARBA" id="ARBA00004514"/>
    </source>
</evidence>
<evidence type="ECO:0000256" key="2">
    <source>
        <dbReference type="ARBA" id="ARBA00022490"/>
    </source>
</evidence>
<gene>
    <name evidence="9" type="ORF">E1301_Tti024164</name>
</gene>
<dbReference type="Pfam" id="PF05729">
    <property type="entry name" value="NACHT"/>
    <property type="match status" value="1"/>
</dbReference>
<dbReference type="PROSITE" id="PS50209">
    <property type="entry name" value="CARD"/>
    <property type="match status" value="1"/>
</dbReference>
<keyword evidence="3" id="KW-0399">Innate immunity</keyword>
<comment type="caution">
    <text evidence="9">The sequence shown here is derived from an EMBL/GenBank/DDBJ whole genome shotgun (WGS) entry which is preliminary data.</text>
</comment>
<feature type="compositionally biased region" description="Polar residues" evidence="6">
    <location>
        <begin position="1"/>
        <end position="11"/>
    </location>
</feature>
<evidence type="ECO:0000259" key="7">
    <source>
        <dbReference type="PROSITE" id="PS50209"/>
    </source>
</evidence>
<proteinExistence type="predicted"/>
<evidence type="ECO:0000313" key="9">
    <source>
        <dbReference type="EMBL" id="KAA0701399.1"/>
    </source>
</evidence>
<dbReference type="PANTHER" id="PTHR46985:SF2">
    <property type="entry name" value="APOPTOSIS-ASSOCIATED SPECK-LIKE PROTEIN CONTAINING A CARD"/>
    <property type="match status" value="1"/>
</dbReference>
<evidence type="ECO:0000259" key="8">
    <source>
        <dbReference type="PROSITE" id="PS51830"/>
    </source>
</evidence>
<dbReference type="GO" id="GO:0005829">
    <property type="term" value="C:cytosol"/>
    <property type="evidence" value="ECO:0007669"/>
    <property type="project" value="UniProtKB-SubCell"/>
</dbReference>
<dbReference type="Pfam" id="PF13553">
    <property type="entry name" value="FIIND"/>
    <property type="match status" value="1"/>
</dbReference>
<dbReference type="InterPro" id="IPR025307">
    <property type="entry name" value="FIIND_dom"/>
</dbReference>
<dbReference type="CDD" id="cd08330">
    <property type="entry name" value="CARD_ASC_NALP1"/>
    <property type="match status" value="1"/>
</dbReference>
<dbReference type="Gene3D" id="1.10.533.10">
    <property type="entry name" value="Death Domain, Fas"/>
    <property type="match status" value="1"/>
</dbReference>
<keyword evidence="2" id="KW-0963">Cytoplasm</keyword>
<organism evidence="9 10">
    <name type="scientific">Triplophysa tibetana</name>
    <dbReference type="NCBI Taxonomy" id="1572043"/>
    <lineage>
        <taxon>Eukaryota</taxon>
        <taxon>Metazoa</taxon>
        <taxon>Chordata</taxon>
        <taxon>Craniata</taxon>
        <taxon>Vertebrata</taxon>
        <taxon>Euteleostomi</taxon>
        <taxon>Actinopterygii</taxon>
        <taxon>Neopterygii</taxon>
        <taxon>Teleostei</taxon>
        <taxon>Ostariophysi</taxon>
        <taxon>Cypriniformes</taxon>
        <taxon>Nemacheilidae</taxon>
        <taxon>Triplophysa</taxon>
    </lineage>
</organism>
<dbReference type="Proteomes" id="UP000324632">
    <property type="component" value="Unassembled WGS sequence"/>
</dbReference>
<feature type="domain" description="FIIND" evidence="8">
    <location>
        <begin position="159"/>
        <end position="471"/>
    </location>
</feature>
<comment type="subcellular location">
    <subcellularLocation>
        <location evidence="1">Cytoplasm</location>
        <location evidence="1">Cytosol</location>
    </subcellularLocation>
</comment>
<dbReference type="InterPro" id="IPR011029">
    <property type="entry name" value="DEATH-like_dom_sf"/>
</dbReference>
<protein>
    <submittedName>
        <fullName evidence="9">NACHT, LRR and PYD domains-containing protein 3</fullName>
    </submittedName>
</protein>
<dbReference type="InterPro" id="IPR007111">
    <property type="entry name" value="NACHT_NTPase"/>
</dbReference>
<evidence type="ECO:0000256" key="6">
    <source>
        <dbReference type="SAM" id="MobiDB-lite"/>
    </source>
</evidence>
<keyword evidence="4" id="KW-0391">Immunity</keyword>
<accession>A0A5A9MW81</accession>
<feature type="domain" description="CARD" evidence="7">
    <location>
        <begin position="393"/>
        <end position="446"/>
    </location>
</feature>
<name>A0A5A9MW81_9TELE</name>
<dbReference type="AlphaFoldDB" id="A0A5A9MW81"/>
<dbReference type="InterPro" id="IPR033516">
    <property type="entry name" value="CARD8/ASC/NALP1_CARD"/>
</dbReference>
<dbReference type="InterPro" id="IPR027417">
    <property type="entry name" value="P-loop_NTPase"/>
</dbReference>
<dbReference type="PANTHER" id="PTHR46985">
    <property type="entry name" value="NACHT, LRR AND PYD DOMAINS-CONTAINING PROTEIN 1"/>
    <property type="match status" value="1"/>
</dbReference>
<evidence type="ECO:0000313" key="10">
    <source>
        <dbReference type="Proteomes" id="UP000324632"/>
    </source>
</evidence>
<reference evidence="9 10" key="1">
    <citation type="journal article" date="2019" name="Mol. Ecol. Resour.">
        <title>Chromosome-level genome assembly of Triplophysa tibetana, a fish adapted to the harsh high-altitude environment of the Tibetan Plateau.</title>
        <authorList>
            <person name="Yang X."/>
            <person name="Liu H."/>
            <person name="Ma Z."/>
            <person name="Zou Y."/>
            <person name="Zou M."/>
            <person name="Mao Y."/>
            <person name="Li X."/>
            <person name="Wang H."/>
            <person name="Chen T."/>
            <person name="Wang W."/>
            <person name="Yang R."/>
        </authorList>
    </citation>
    <scope>NUCLEOTIDE SEQUENCE [LARGE SCALE GENOMIC DNA]</scope>
    <source>
        <strain evidence="9">TTIB1903HZAU</strain>
        <tissue evidence="9">Muscle</tissue>
    </source>
</reference>
<dbReference type="Pfam" id="PF00619">
    <property type="entry name" value="CARD"/>
    <property type="match status" value="1"/>
</dbReference>
<evidence type="ECO:0000256" key="4">
    <source>
        <dbReference type="ARBA" id="ARBA00022859"/>
    </source>
</evidence>
<sequence length="477" mass="54996">MSWSSTRSNKTFTEKKLGSTPRFYRRKTGPDTEEMSRSSKPSVSRRVSRIVAQGPEWTEAVDRYKMSIKQKYIQDEDQSLAKLYTEPVIVQEMRNGGFKNVHVDELFEPKSIKEPILILQGNSGSGKSYIAQKILLDWASGERYHKFELVFYLRCEELSLDAEVFTPEYIDRDDETIRMNKHRFLSPNAGSFRCSLTNLVFVMEGKGEMLYKIGSWDPQLLDGLGQMQPAGPLYNIDCFEGSISQLHLPHCEILSETKDSLAVARFIDGNVEILQPLKVTETHVIVDITKLSMFGLLKIWFPYSPVSAQVLLFLRPITVAKKQKILNVHLLPWNVPLPEDELFECNFGPNFHPTYQVFLDVRIEEVRLGLSETTNTEKEVWKQRRVPLSGSAFVDKHRNQLIQKVTSVMEIADCLRSRDMITSEKYEKVHTAEPSQEKMRILFTVLDSSVTVKEEFYRLLEEKVPLVVDELKSLELR</sequence>
<feature type="compositionally biased region" description="Basic and acidic residues" evidence="6">
    <location>
        <begin position="28"/>
        <end position="37"/>
    </location>
</feature>